<gene>
    <name evidence="3" type="ORF">EDD54_0494</name>
</gene>
<dbReference type="RefSeq" id="WP_126536897.1">
    <property type="nucleotide sequence ID" value="NZ_BSPM01000008.1"/>
</dbReference>
<reference evidence="3 4" key="1">
    <citation type="submission" date="2019-03" db="EMBL/GenBank/DDBJ databases">
        <title>Genomic Encyclopedia of Type Strains, Phase IV (KMG-IV): sequencing the most valuable type-strain genomes for metagenomic binning, comparative biology and taxonomic classification.</title>
        <authorList>
            <person name="Goeker M."/>
        </authorList>
    </citation>
    <scope>NUCLEOTIDE SEQUENCE [LARGE SCALE GENOMIC DNA]</scope>
    <source>
        <strain evidence="3 4">DSM 102969</strain>
    </source>
</reference>
<name>A0A4R6RKI5_9HYPH</name>
<keyword evidence="4" id="KW-1185">Reference proteome</keyword>
<keyword evidence="2" id="KW-0732">Signal</keyword>
<sequence>MRITNTIAGALALAATAVPALAADPFPGLTADQVQGTVDYVRGNGLHTLFHESGHMLIAEFGLPVLGREEDAVDNLATIVLLAERKDVFDQALVDTADGFWLQSEEAGDASTGAEGDDSAYYDEHGLDLQRSYAVVCLAVGSDAERFSDLADTYELPAERRERCAGEFAKVSRSWDAVLKPHWRPEGEPKAEIRVVYEPAKDASLAWAADEVRTSRILEVVAEAMSSRYALPQGLTFRAAACGQPNAFWDPDAREVLYCYELVDWYRRQSVDWYHAHPDEDAGDGEDASADAGGEAVPEGADGARTYTKAAKPTEYGKAQKN</sequence>
<dbReference type="Proteomes" id="UP000294547">
    <property type="component" value="Unassembled WGS sequence"/>
</dbReference>
<comment type="caution">
    <text evidence="3">The sequence shown here is derived from an EMBL/GenBank/DDBJ whole genome shotgun (WGS) entry which is preliminary data.</text>
</comment>
<evidence type="ECO:0000256" key="2">
    <source>
        <dbReference type="SAM" id="SignalP"/>
    </source>
</evidence>
<feature type="signal peptide" evidence="2">
    <location>
        <begin position="1"/>
        <end position="22"/>
    </location>
</feature>
<proteinExistence type="predicted"/>
<dbReference type="OrthoDB" id="935695at2"/>
<evidence type="ECO:0000256" key="1">
    <source>
        <dbReference type="SAM" id="MobiDB-lite"/>
    </source>
</evidence>
<feature type="region of interest" description="Disordered" evidence="1">
    <location>
        <begin position="277"/>
        <end position="322"/>
    </location>
</feature>
<evidence type="ECO:0000313" key="4">
    <source>
        <dbReference type="Proteomes" id="UP000294547"/>
    </source>
</evidence>
<dbReference type="EMBL" id="SNXY01000006">
    <property type="protein sequence ID" value="TDP86615.1"/>
    <property type="molecule type" value="Genomic_DNA"/>
</dbReference>
<dbReference type="InterPro" id="IPR025644">
    <property type="entry name" value="DUF4344"/>
</dbReference>
<dbReference type="AlphaFoldDB" id="A0A4R6RKI5"/>
<accession>A0A4R6RKI5</accession>
<feature type="chain" id="PRO_5020222947" evidence="2">
    <location>
        <begin position="23"/>
        <end position="322"/>
    </location>
</feature>
<evidence type="ECO:0000313" key="3">
    <source>
        <dbReference type="EMBL" id="TDP86615.1"/>
    </source>
</evidence>
<organism evidence="3 4">
    <name type="scientific">Oharaeibacter diazotrophicus</name>
    <dbReference type="NCBI Taxonomy" id="1920512"/>
    <lineage>
        <taxon>Bacteria</taxon>
        <taxon>Pseudomonadati</taxon>
        <taxon>Pseudomonadota</taxon>
        <taxon>Alphaproteobacteria</taxon>
        <taxon>Hyphomicrobiales</taxon>
        <taxon>Pleomorphomonadaceae</taxon>
        <taxon>Oharaeibacter</taxon>
    </lineage>
</organism>
<dbReference type="Pfam" id="PF14247">
    <property type="entry name" value="DUF4344"/>
    <property type="match status" value="2"/>
</dbReference>
<protein>
    <submittedName>
        <fullName evidence="3">Putative metallopeptidase DUF4344</fullName>
    </submittedName>
</protein>